<evidence type="ECO:0000259" key="1">
    <source>
        <dbReference type="Pfam" id="PF00535"/>
    </source>
</evidence>
<dbReference type="RefSeq" id="WP_245743913.1">
    <property type="nucleotide sequence ID" value="NZ_FNCC01000005.1"/>
</dbReference>
<dbReference type="PANTHER" id="PTHR43646">
    <property type="entry name" value="GLYCOSYLTRANSFERASE"/>
    <property type="match status" value="1"/>
</dbReference>
<dbReference type="Pfam" id="PF00535">
    <property type="entry name" value="Glycos_transf_2"/>
    <property type="match status" value="1"/>
</dbReference>
<dbReference type="InterPro" id="IPR029044">
    <property type="entry name" value="Nucleotide-diphossugar_trans"/>
</dbReference>
<accession>A0A1G7R256</accession>
<dbReference type="STRING" id="200378.SAMN05216553_10567"/>
<sequence length="373" mass="39079">MIGKALVRAAAAGAVAATCHTWLNARLMRVPPAHPGEVGEKVSVCLPARDEAHRIGPAIRSLLAQEGVADLEIIVLDDGSSDGTADVVRALADGDPRLRVVTGRPPPDGLPGKPHACARLAAEAKGAVLVFVDADVVLEPHAVAAAVTLLRDLGLGAVSPFPRQVADDLPTRVVQPLLQWSWLTFLPLRVAERSSRPSLSAANGQFLVFDRDALARAGGFEAVATEVLDDIAIMRAVRRSGGRGVVVDGSTVATCRMYDGWTEVRDGYTKSLWSAASSPAGAAALATGLAWLYLLPPLAALAGSRAGLVGYLAAVAGRVVTARHTGGRAWPDALAQPVSVAVLLGLLGRSWWARRTGRLTWKGRTLRGSDRRG</sequence>
<dbReference type="SUPFAM" id="SSF53448">
    <property type="entry name" value="Nucleotide-diphospho-sugar transferases"/>
    <property type="match status" value="1"/>
</dbReference>
<evidence type="ECO:0000313" key="3">
    <source>
        <dbReference type="Proteomes" id="UP000199623"/>
    </source>
</evidence>
<dbReference type="Proteomes" id="UP000199623">
    <property type="component" value="Unassembled WGS sequence"/>
</dbReference>
<protein>
    <submittedName>
        <fullName evidence="2">Glycosyltransferase like family 2</fullName>
    </submittedName>
</protein>
<gene>
    <name evidence="2" type="ORF">SAMN05216553_10567</name>
</gene>
<dbReference type="EMBL" id="FNCC01000005">
    <property type="protein sequence ID" value="SDG04835.1"/>
    <property type="molecule type" value="Genomic_DNA"/>
</dbReference>
<dbReference type="PANTHER" id="PTHR43646:SF3">
    <property type="entry name" value="SLR1566 PROTEIN"/>
    <property type="match status" value="1"/>
</dbReference>
<feature type="domain" description="Glycosyltransferase 2-like" evidence="1">
    <location>
        <begin position="43"/>
        <end position="214"/>
    </location>
</feature>
<dbReference type="Gene3D" id="3.90.550.10">
    <property type="entry name" value="Spore Coat Polysaccharide Biosynthesis Protein SpsA, Chain A"/>
    <property type="match status" value="1"/>
</dbReference>
<dbReference type="InterPro" id="IPR001173">
    <property type="entry name" value="Glyco_trans_2-like"/>
</dbReference>
<dbReference type="GO" id="GO:0016740">
    <property type="term" value="F:transferase activity"/>
    <property type="evidence" value="ECO:0007669"/>
    <property type="project" value="UniProtKB-KW"/>
</dbReference>
<organism evidence="2 3">
    <name type="scientific">Lentzea fradiae</name>
    <dbReference type="NCBI Taxonomy" id="200378"/>
    <lineage>
        <taxon>Bacteria</taxon>
        <taxon>Bacillati</taxon>
        <taxon>Actinomycetota</taxon>
        <taxon>Actinomycetes</taxon>
        <taxon>Pseudonocardiales</taxon>
        <taxon>Pseudonocardiaceae</taxon>
        <taxon>Lentzea</taxon>
    </lineage>
</organism>
<keyword evidence="2" id="KW-0808">Transferase</keyword>
<reference evidence="3" key="1">
    <citation type="submission" date="2016-10" db="EMBL/GenBank/DDBJ databases">
        <authorList>
            <person name="Varghese N."/>
            <person name="Submissions S."/>
        </authorList>
    </citation>
    <scope>NUCLEOTIDE SEQUENCE [LARGE SCALE GENOMIC DNA]</scope>
    <source>
        <strain evidence="3">CGMCC 4.3506</strain>
    </source>
</reference>
<name>A0A1G7R256_9PSEU</name>
<dbReference type="AlphaFoldDB" id="A0A1G7R256"/>
<evidence type="ECO:0000313" key="2">
    <source>
        <dbReference type="EMBL" id="SDG04835.1"/>
    </source>
</evidence>
<keyword evidence="3" id="KW-1185">Reference proteome</keyword>
<proteinExistence type="predicted"/>